<dbReference type="InterPro" id="IPR036322">
    <property type="entry name" value="WD40_repeat_dom_sf"/>
</dbReference>
<dbReference type="Gene3D" id="2.130.10.10">
    <property type="entry name" value="YVTN repeat-like/Quinoprotein amine dehydrogenase"/>
    <property type="match status" value="1"/>
</dbReference>
<proteinExistence type="predicted"/>
<organism evidence="1 2">
    <name type="scientific">Acanthaster planci</name>
    <name type="common">Crown-of-thorns starfish</name>
    <dbReference type="NCBI Taxonomy" id="133434"/>
    <lineage>
        <taxon>Eukaryota</taxon>
        <taxon>Metazoa</taxon>
        <taxon>Echinodermata</taxon>
        <taxon>Eleutherozoa</taxon>
        <taxon>Asterozoa</taxon>
        <taxon>Asteroidea</taxon>
        <taxon>Valvatacea</taxon>
        <taxon>Valvatida</taxon>
        <taxon>Acanthasteridae</taxon>
        <taxon>Acanthaster</taxon>
    </lineage>
</organism>
<sequence>MPHRTTLQTLWKTKLKHAFNQVVVGKLFRIQKECIIVGCEDGIIRVYDIPSGHPSSTELPEIEPHLCLETKGGPVQSLVLADITRFSEADLIAGDSRGTMTIFCNGQILSRQSLSGHSLGHLQVDTDATGNVSVITGDTGGVVHAQLPYSHLWKLRLDSPMQEAESRPSVVKCLLAANLVGSSGRRSNYILASDDCRNLHFIQQGLIVLTLPTPSVITAMCCGNFLPKEEVQQISEMPEATASQVALGGNDGSIIIMTDFQIHTTEYANFQLPIMHLGAIATGHADELDSMLCAGYSHSLALYHSRKLLNQYEASDWINSLAVADLDKNGEPEVLIGCRDGTVEAVKVT</sequence>
<evidence type="ECO:0000313" key="1">
    <source>
        <dbReference type="Proteomes" id="UP000694845"/>
    </source>
</evidence>
<dbReference type="GeneID" id="110979489"/>
<reference evidence="2" key="1">
    <citation type="submission" date="2025-08" db="UniProtKB">
        <authorList>
            <consortium name="RefSeq"/>
        </authorList>
    </citation>
    <scope>IDENTIFICATION</scope>
</reference>
<accession>A0A8B7YF49</accession>
<dbReference type="InterPro" id="IPR015943">
    <property type="entry name" value="WD40/YVTN_repeat-like_dom_sf"/>
</dbReference>
<dbReference type="OrthoDB" id="2123049at2759"/>
<name>A0A8B7YF49_ACAPL</name>
<keyword evidence="1" id="KW-1185">Reference proteome</keyword>
<gene>
    <name evidence="2" type="primary">LOC110979489</name>
</gene>
<protein>
    <submittedName>
        <fullName evidence="2">Uncharacterized protein LOC110979489 isoform X1</fullName>
    </submittedName>
</protein>
<dbReference type="KEGG" id="aplc:110979489"/>
<dbReference type="Proteomes" id="UP000694845">
    <property type="component" value="Unplaced"/>
</dbReference>
<dbReference type="SUPFAM" id="SSF50978">
    <property type="entry name" value="WD40 repeat-like"/>
    <property type="match status" value="1"/>
</dbReference>
<dbReference type="RefSeq" id="XP_022091015.1">
    <property type="nucleotide sequence ID" value="XM_022235323.1"/>
</dbReference>
<dbReference type="AlphaFoldDB" id="A0A8B7YF49"/>
<evidence type="ECO:0000313" key="2">
    <source>
        <dbReference type="RefSeq" id="XP_022091015.1"/>
    </source>
</evidence>